<name>A0A7C3UXR5_9BACT</name>
<dbReference type="EMBL" id="DTMF01000163">
    <property type="protein sequence ID" value="HGF34017.1"/>
    <property type="molecule type" value="Genomic_DNA"/>
</dbReference>
<accession>A0A7C3UXR5</accession>
<protein>
    <recommendedName>
        <fullName evidence="2">Phosphohydrolase</fullName>
    </recommendedName>
</protein>
<organism evidence="1">
    <name type="scientific">Desulfobacca acetoxidans</name>
    <dbReference type="NCBI Taxonomy" id="60893"/>
    <lineage>
        <taxon>Bacteria</taxon>
        <taxon>Pseudomonadati</taxon>
        <taxon>Thermodesulfobacteriota</taxon>
        <taxon>Desulfobaccia</taxon>
        <taxon>Desulfobaccales</taxon>
        <taxon>Desulfobaccaceae</taxon>
        <taxon>Desulfobacca</taxon>
    </lineage>
</organism>
<comment type="caution">
    <text evidence="1">The sequence shown here is derived from an EMBL/GenBank/DDBJ whole genome shotgun (WGS) entry which is preliminary data.</text>
</comment>
<reference evidence="1" key="1">
    <citation type="journal article" date="2020" name="mSystems">
        <title>Genome- and Community-Level Interaction Insights into Carbon Utilization and Element Cycling Functions of Hydrothermarchaeota in Hydrothermal Sediment.</title>
        <authorList>
            <person name="Zhou Z."/>
            <person name="Liu Y."/>
            <person name="Xu W."/>
            <person name="Pan J."/>
            <person name="Luo Z.H."/>
            <person name="Li M."/>
        </authorList>
    </citation>
    <scope>NUCLEOTIDE SEQUENCE [LARGE SCALE GENOMIC DNA]</scope>
    <source>
        <strain evidence="1">SpSt-897</strain>
    </source>
</reference>
<gene>
    <name evidence="1" type="ORF">ENW96_06460</name>
</gene>
<proteinExistence type="predicted"/>
<sequence length="208" mass="23398">MEQIKCPGQDTRYWKSDDIFTVECPTCGAEIEFFKDDTRRRCAWCGHLFYNPKIEMGCAEWCQYADKCVPELVKERQAMQTFKERLKERALSLAAADPDLAARLDRGLALATDLLKAEGGDPKVVFAAILLQKVSLDQARDLLADLETEPEIAQAILEVLRGEPQKADINQQIYQDVLALLEAEAGGAVPSLHTRTAQKRAEKRRPHP</sequence>
<dbReference type="AlphaFoldDB" id="A0A7C3UXR5"/>
<evidence type="ECO:0008006" key="2">
    <source>
        <dbReference type="Google" id="ProtNLM"/>
    </source>
</evidence>
<evidence type="ECO:0000313" key="1">
    <source>
        <dbReference type="EMBL" id="HGF34017.1"/>
    </source>
</evidence>